<keyword evidence="2" id="KW-1185">Reference proteome</keyword>
<gene>
    <name evidence="1" type="ORF">AMTR_s00079p00083420</name>
</gene>
<dbReference type="HOGENOM" id="CLU_1779939_0_0_1"/>
<dbReference type="EMBL" id="KI394313">
    <property type="protein sequence ID" value="ERN03960.1"/>
    <property type="molecule type" value="Genomic_DNA"/>
</dbReference>
<dbReference type="Gramene" id="ERN03960">
    <property type="protein sequence ID" value="ERN03960"/>
    <property type="gene ID" value="AMTR_s00079p00083420"/>
</dbReference>
<protein>
    <submittedName>
        <fullName evidence="1">Uncharacterized protein</fullName>
    </submittedName>
</protein>
<accession>W1PAC6</accession>
<organism evidence="1 2">
    <name type="scientific">Amborella trichopoda</name>
    <dbReference type="NCBI Taxonomy" id="13333"/>
    <lineage>
        <taxon>Eukaryota</taxon>
        <taxon>Viridiplantae</taxon>
        <taxon>Streptophyta</taxon>
        <taxon>Embryophyta</taxon>
        <taxon>Tracheophyta</taxon>
        <taxon>Spermatophyta</taxon>
        <taxon>Magnoliopsida</taxon>
        <taxon>Amborellales</taxon>
        <taxon>Amborellaceae</taxon>
        <taxon>Amborella</taxon>
    </lineage>
</organism>
<name>W1PAC6_AMBTC</name>
<evidence type="ECO:0000313" key="1">
    <source>
        <dbReference type="EMBL" id="ERN03960.1"/>
    </source>
</evidence>
<dbReference type="AlphaFoldDB" id="W1PAC6"/>
<reference evidence="2" key="1">
    <citation type="journal article" date="2013" name="Science">
        <title>The Amborella genome and the evolution of flowering plants.</title>
        <authorList>
            <consortium name="Amborella Genome Project"/>
        </authorList>
    </citation>
    <scope>NUCLEOTIDE SEQUENCE [LARGE SCALE GENOMIC DNA]</scope>
</reference>
<evidence type="ECO:0000313" key="2">
    <source>
        <dbReference type="Proteomes" id="UP000017836"/>
    </source>
</evidence>
<dbReference type="Proteomes" id="UP000017836">
    <property type="component" value="Unassembled WGS sequence"/>
</dbReference>
<proteinExistence type="predicted"/>
<sequence>MNTIILRHPANLKIMQNNAPNPLENRRLSDYPQAHTLTVDCGVRVDPKLITDLNFHVFGETNPNAKWVGESLVKGMAEGPWSGIRVRVRRAGDRVNGGSTAACEAVGCESDGTVGEEFASTAAVVLAEGAIGLAACSVGWWREKGG</sequence>